<reference evidence="2 3" key="1">
    <citation type="submission" date="2019-02" db="EMBL/GenBank/DDBJ databases">
        <title>Deep-cultivation of Planctomycetes and their phenomic and genomic characterization uncovers novel biology.</title>
        <authorList>
            <person name="Wiegand S."/>
            <person name="Jogler M."/>
            <person name="Boedeker C."/>
            <person name="Pinto D."/>
            <person name="Vollmers J."/>
            <person name="Rivas-Marin E."/>
            <person name="Kohn T."/>
            <person name="Peeters S.H."/>
            <person name="Heuer A."/>
            <person name="Rast P."/>
            <person name="Oberbeckmann S."/>
            <person name="Bunk B."/>
            <person name="Jeske O."/>
            <person name="Meyerdierks A."/>
            <person name="Storesund J.E."/>
            <person name="Kallscheuer N."/>
            <person name="Luecker S."/>
            <person name="Lage O.M."/>
            <person name="Pohl T."/>
            <person name="Merkel B.J."/>
            <person name="Hornburger P."/>
            <person name="Mueller R.-W."/>
            <person name="Bruemmer F."/>
            <person name="Labrenz M."/>
            <person name="Spormann A.M."/>
            <person name="Op Den Camp H."/>
            <person name="Overmann J."/>
            <person name="Amann R."/>
            <person name="Jetten M.S.M."/>
            <person name="Mascher T."/>
            <person name="Medema M.H."/>
            <person name="Devos D.P."/>
            <person name="Kaster A.-K."/>
            <person name="Ovreas L."/>
            <person name="Rohde M."/>
            <person name="Galperin M.Y."/>
            <person name="Jogler C."/>
        </authorList>
    </citation>
    <scope>NUCLEOTIDE SEQUENCE [LARGE SCALE GENOMIC DNA]</scope>
    <source>
        <strain evidence="2 3">Poly51</strain>
    </source>
</reference>
<evidence type="ECO:0000313" key="2">
    <source>
        <dbReference type="EMBL" id="TWU54622.1"/>
    </source>
</evidence>
<evidence type="ECO:0000256" key="1">
    <source>
        <dbReference type="SAM" id="MobiDB-lite"/>
    </source>
</evidence>
<feature type="region of interest" description="Disordered" evidence="1">
    <location>
        <begin position="140"/>
        <end position="175"/>
    </location>
</feature>
<organism evidence="2 3">
    <name type="scientific">Rubripirellula tenax</name>
    <dbReference type="NCBI Taxonomy" id="2528015"/>
    <lineage>
        <taxon>Bacteria</taxon>
        <taxon>Pseudomonadati</taxon>
        <taxon>Planctomycetota</taxon>
        <taxon>Planctomycetia</taxon>
        <taxon>Pirellulales</taxon>
        <taxon>Pirellulaceae</taxon>
        <taxon>Rubripirellula</taxon>
    </lineage>
</organism>
<feature type="compositionally biased region" description="Basic and acidic residues" evidence="1">
    <location>
        <begin position="140"/>
        <end position="173"/>
    </location>
</feature>
<proteinExistence type="predicted"/>
<name>A0A5C6F015_9BACT</name>
<gene>
    <name evidence="2" type="ORF">Poly51_33410</name>
</gene>
<accession>A0A5C6F015</accession>
<comment type="caution">
    <text evidence="2">The sequence shown here is derived from an EMBL/GenBank/DDBJ whole genome shotgun (WGS) entry which is preliminary data.</text>
</comment>
<dbReference type="Proteomes" id="UP000318288">
    <property type="component" value="Unassembled WGS sequence"/>
</dbReference>
<keyword evidence="3" id="KW-1185">Reference proteome</keyword>
<dbReference type="EMBL" id="SJPW01000004">
    <property type="protein sequence ID" value="TWU54622.1"/>
    <property type="molecule type" value="Genomic_DNA"/>
</dbReference>
<dbReference type="AlphaFoldDB" id="A0A5C6F015"/>
<sequence length="216" mass="24506">MKGQVIGKDAGFTTVVFHRSMDGPMRWIQVRLVLVAAMALAAVAAEAHHPDFENQPVRPRVDVIGPIGNRLPSSYRRKYNRPTNFGGWLAYHVAPSSQEAMAWHDATHRDAYKCDRPRLEMHYFYPKPYEALRIGPRRDSRNIADAARQSRENRDESMANRDAMKPADVKPTVDLEQAFAETDELAPVNVDEAVEQVMERTQELDAKTLLDSGFDE</sequence>
<protein>
    <submittedName>
        <fullName evidence="2">Uncharacterized protein</fullName>
    </submittedName>
</protein>
<evidence type="ECO:0000313" key="3">
    <source>
        <dbReference type="Proteomes" id="UP000318288"/>
    </source>
</evidence>